<dbReference type="InterPro" id="IPR052530">
    <property type="entry name" value="NAD(P)H_nitroreductase"/>
</dbReference>
<reference evidence="10" key="2">
    <citation type="submission" date="2023-01" db="EMBL/GenBank/DDBJ databases">
        <title>Draft genome sequence of Algimonas porphyrae strain NBRC 108216.</title>
        <authorList>
            <person name="Sun Q."/>
            <person name="Mori K."/>
        </authorList>
    </citation>
    <scope>NUCLEOTIDE SEQUENCE</scope>
    <source>
        <strain evidence="10">NBRC 108216</strain>
    </source>
</reference>
<proteinExistence type="inferred from homology"/>
<keyword evidence="6 8" id="KW-0560">Oxidoreductase</keyword>
<dbReference type="PANTHER" id="PTHR43821:SF1">
    <property type="entry name" value="NAD(P)H NITROREDUCTASE YDJA-RELATED"/>
    <property type="match status" value="1"/>
</dbReference>
<dbReference type="InterPro" id="IPR029479">
    <property type="entry name" value="Nitroreductase"/>
</dbReference>
<keyword evidence="11" id="KW-1185">Reference proteome</keyword>
<evidence type="ECO:0000256" key="6">
    <source>
        <dbReference type="ARBA" id="ARBA00023002"/>
    </source>
</evidence>
<evidence type="ECO:0000313" key="11">
    <source>
        <dbReference type="Proteomes" id="UP001161390"/>
    </source>
</evidence>
<dbReference type="PANTHER" id="PTHR43821">
    <property type="entry name" value="NAD(P)H NITROREDUCTASE YDJA-RELATED"/>
    <property type="match status" value="1"/>
</dbReference>
<dbReference type="Gene3D" id="3.40.109.10">
    <property type="entry name" value="NADH Oxidase"/>
    <property type="match status" value="1"/>
</dbReference>
<evidence type="ECO:0000259" key="9">
    <source>
        <dbReference type="Pfam" id="PF00881"/>
    </source>
</evidence>
<evidence type="ECO:0000256" key="1">
    <source>
        <dbReference type="ARBA" id="ARBA00001917"/>
    </source>
</evidence>
<keyword evidence="4 8" id="KW-0288">FMN</keyword>
<accession>A0ABQ5V2A8</accession>
<dbReference type="PIRSF" id="PIRSF000232">
    <property type="entry name" value="YdjA"/>
    <property type="match status" value="1"/>
</dbReference>
<keyword evidence="3 8" id="KW-0285">Flavoprotein</keyword>
<dbReference type="EC" id="1.-.-.-" evidence="8"/>
<comment type="similarity">
    <text evidence="2 8">Belongs to the nitroreductase family.</text>
</comment>
<evidence type="ECO:0000256" key="2">
    <source>
        <dbReference type="ARBA" id="ARBA00007118"/>
    </source>
</evidence>
<evidence type="ECO:0000256" key="5">
    <source>
        <dbReference type="ARBA" id="ARBA00022857"/>
    </source>
</evidence>
<evidence type="ECO:0000256" key="4">
    <source>
        <dbReference type="ARBA" id="ARBA00022643"/>
    </source>
</evidence>
<reference evidence="10" key="1">
    <citation type="journal article" date="2014" name="Int. J. Syst. Evol. Microbiol.">
        <title>Complete genome of a new Firmicutes species belonging to the dominant human colonic microbiota ('Ruminococcus bicirculans') reveals two chromosomes and a selective capacity to utilize plant glucans.</title>
        <authorList>
            <consortium name="NISC Comparative Sequencing Program"/>
            <person name="Wegmann U."/>
            <person name="Louis P."/>
            <person name="Goesmann A."/>
            <person name="Henrissat B."/>
            <person name="Duncan S.H."/>
            <person name="Flint H.J."/>
        </authorList>
    </citation>
    <scope>NUCLEOTIDE SEQUENCE</scope>
    <source>
        <strain evidence="10">NBRC 108216</strain>
    </source>
</reference>
<dbReference type="Proteomes" id="UP001161390">
    <property type="component" value="Unassembled WGS sequence"/>
</dbReference>
<dbReference type="SUPFAM" id="SSF55469">
    <property type="entry name" value="FMN-dependent nitroreductase-like"/>
    <property type="match status" value="1"/>
</dbReference>
<gene>
    <name evidence="10" type="ORF">GCM10007854_19330</name>
</gene>
<feature type="domain" description="Nitroreductase" evidence="9">
    <location>
        <begin position="29"/>
        <end position="177"/>
    </location>
</feature>
<name>A0ABQ5V2A8_9PROT</name>
<evidence type="ECO:0000256" key="7">
    <source>
        <dbReference type="ARBA" id="ARBA00023027"/>
    </source>
</evidence>
<keyword evidence="5 8" id="KW-0521">NADP</keyword>
<evidence type="ECO:0000256" key="8">
    <source>
        <dbReference type="PIRNR" id="PIRNR000232"/>
    </source>
</evidence>
<evidence type="ECO:0000256" key="3">
    <source>
        <dbReference type="ARBA" id="ARBA00022630"/>
    </source>
</evidence>
<sequence length="205" mass="22518">MPDSFPLPSRNVPVIDFLATRRSNLAKSMAEPGPDADTLKAILTTGTRVPDHRKLAPFRLQVFQGDARARFGDALAAAYRADYPDHPEERWQFEAHRFLRAPTVIAVISAPKDCVRGTPIWEQQLSAGSVCLMLCLAAQAHGFGAQWLTEWYAYDSRIQAELGMCDGEQVAGFVYIGTPIQAASPRARPDPDEIITHVNDAADIG</sequence>
<dbReference type="CDD" id="cd02135">
    <property type="entry name" value="YdjA-like"/>
    <property type="match status" value="1"/>
</dbReference>
<dbReference type="RefSeq" id="WP_284372072.1">
    <property type="nucleotide sequence ID" value="NZ_BSNJ01000004.1"/>
</dbReference>
<organism evidence="10 11">
    <name type="scientific">Algimonas porphyrae</name>
    <dbReference type="NCBI Taxonomy" id="1128113"/>
    <lineage>
        <taxon>Bacteria</taxon>
        <taxon>Pseudomonadati</taxon>
        <taxon>Pseudomonadota</taxon>
        <taxon>Alphaproteobacteria</taxon>
        <taxon>Maricaulales</taxon>
        <taxon>Robiginitomaculaceae</taxon>
        <taxon>Algimonas</taxon>
    </lineage>
</organism>
<dbReference type="InterPro" id="IPR000415">
    <property type="entry name" value="Nitroreductase-like"/>
</dbReference>
<comment type="caution">
    <text evidence="10">The sequence shown here is derived from an EMBL/GenBank/DDBJ whole genome shotgun (WGS) entry which is preliminary data.</text>
</comment>
<dbReference type="Pfam" id="PF00881">
    <property type="entry name" value="Nitroreductase"/>
    <property type="match status" value="1"/>
</dbReference>
<dbReference type="EMBL" id="BSNJ01000004">
    <property type="protein sequence ID" value="GLQ20978.1"/>
    <property type="molecule type" value="Genomic_DNA"/>
</dbReference>
<comment type="cofactor">
    <cofactor evidence="1 8">
        <name>FMN</name>
        <dbReference type="ChEBI" id="CHEBI:58210"/>
    </cofactor>
</comment>
<dbReference type="InterPro" id="IPR026021">
    <property type="entry name" value="YdjA-like"/>
</dbReference>
<keyword evidence="7 8" id="KW-0520">NAD</keyword>
<protein>
    <recommendedName>
        <fullName evidence="8">Putative NAD(P)H nitroreductase</fullName>
        <ecNumber evidence="8">1.-.-.-</ecNumber>
    </recommendedName>
</protein>
<evidence type="ECO:0000313" key="10">
    <source>
        <dbReference type="EMBL" id="GLQ20978.1"/>
    </source>
</evidence>